<dbReference type="PROSITE" id="PS50012">
    <property type="entry name" value="RCC1_3"/>
    <property type="match status" value="3"/>
</dbReference>
<reference evidence="2" key="1">
    <citation type="submission" date="2014-08" db="EMBL/GenBank/DDBJ databases">
        <authorList>
            <person name="Murali S."/>
            <person name="Richards S."/>
            <person name="Bandaranaike D."/>
            <person name="Bellair M."/>
            <person name="Blankenburg K."/>
            <person name="Chao H."/>
            <person name="Dinh H."/>
            <person name="Doddapaneni H."/>
            <person name="Dugan-Rocha S."/>
            <person name="Elkadiri S."/>
            <person name="Gnanaolivu R."/>
            <person name="Hughes D."/>
            <person name="Lee S."/>
            <person name="Li M."/>
            <person name="Ming W."/>
            <person name="Munidasa M."/>
            <person name="Muniz J."/>
            <person name="Nguyen L."/>
            <person name="Osuji N."/>
            <person name="Pu L.-L."/>
            <person name="Puazo M."/>
            <person name="Skinner E."/>
            <person name="Qu C."/>
            <person name="Quiroz J."/>
            <person name="Raj R."/>
            <person name="Weissenberger G."/>
            <person name="Xin Y."/>
            <person name="Zou X."/>
            <person name="Han Y."/>
            <person name="Worley K."/>
            <person name="Muzny D."/>
            <person name="Gibbs R."/>
        </authorList>
    </citation>
    <scope>NUCLEOTIDE SEQUENCE</scope>
    <source>
        <strain evidence="2">HAZT.00-mixed</strain>
        <tissue evidence="2">Whole organism</tissue>
    </source>
</reference>
<dbReference type="PRINTS" id="PR00633">
    <property type="entry name" value="RCCNDNSATION"/>
</dbReference>
<dbReference type="AlphaFoldDB" id="A0A6A0GSJ8"/>
<dbReference type="EMBL" id="JQDR03015387">
    <property type="protein sequence ID" value="KAA0186758.1"/>
    <property type="molecule type" value="Genomic_DNA"/>
</dbReference>
<dbReference type="GO" id="GO:0005743">
    <property type="term" value="C:mitochondrial inner membrane"/>
    <property type="evidence" value="ECO:0007669"/>
    <property type="project" value="TreeGrafter"/>
</dbReference>
<evidence type="ECO:0000313" key="2">
    <source>
        <dbReference type="EMBL" id="KAA0186758.1"/>
    </source>
</evidence>
<evidence type="ECO:0000256" key="1">
    <source>
        <dbReference type="PROSITE-ProRule" id="PRU00235"/>
    </source>
</evidence>
<dbReference type="Pfam" id="PF13540">
    <property type="entry name" value="RCC1_2"/>
    <property type="match status" value="2"/>
</dbReference>
<reference evidence="2" key="3">
    <citation type="submission" date="2019-06" db="EMBL/GenBank/DDBJ databases">
        <authorList>
            <person name="Poynton C."/>
            <person name="Hasenbein S."/>
            <person name="Benoit J.B."/>
            <person name="Sepulveda M.S."/>
            <person name="Poelchau M.F."/>
            <person name="Murali S.C."/>
            <person name="Chen S."/>
            <person name="Glastad K.M."/>
            <person name="Werren J.H."/>
            <person name="Vineis J.H."/>
            <person name="Bowen J.L."/>
            <person name="Friedrich M."/>
            <person name="Jones J."/>
            <person name="Robertson H.M."/>
            <person name="Feyereisen R."/>
            <person name="Mechler-Hickson A."/>
            <person name="Mathers N."/>
            <person name="Lee C.E."/>
            <person name="Colbourne J.K."/>
            <person name="Biales A."/>
            <person name="Johnston J.S."/>
            <person name="Wellborn G.A."/>
            <person name="Rosendale A.J."/>
            <person name="Cridge A.G."/>
            <person name="Munoz-Torres M.C."/>
            <person name="Bain P.A."/>
            <person name="Manny A.R."/>
            <person name="Major K.M."/>
            <person name="Lambert F.N."/>
            <person name="Vulpe C.D."/>
            <person name="Tuck P."/>
            <person name="Blalock B.J."/>
            <person name="Lin Y.-Y."/>
            <person name="Smith M.E."/>
            <person name="Ochoa-Acuna H."/>
            <person name="Chen M.-J.M."/>
            <person name="Childers C.P."/>
            <person name="Qu J."/>
            <person name="Dugan S."/>
            <person name="Lee S.L."/>
            <person name="Chao H."/>
            <person name="Dinh H."/>
            <person name="Han Y."/>
            <person name="Doddapaneni H."/>
            <person name="Worley K.C."/>
            <person name="Muzny D.M."/>
            <person name="Gibbs R.A."/>
            <person name="Richards S."/>
        </authorList>
    </citation>
    <scope>NUCLEOTIDE SEQUENCE</scope>
    <source>
        <strain evidence="2">HAZT.00-mixed</strain>
        <tissue evidence="2">Whole organism</tissue>
    </source>
</reference>
<gene>
    <name evidence="2" type="ORF">HAZT_HAZT009775</name>
</gene>
<accession>A0A6A0GSJ8</accession>
<dbReference type="GO" id="GO:0070131">
    <property type="term" value="P:positive regulation of mitochondrial translation"/>
    <property type="evidence" value="ECO:0007669"/>
    <property type="project" value="TreeGrafter"/>
</dbReference>
<dbReference type="InterPro" id="IPR053035">
    <property type="entry name" value="Mitochondrial_GEF_domain"/>
</dbReference>
<organism evidence="2">
    <name type="scientific">Hyalella azteca</name>
    <name type="common">Amphipod</name>
    <dbReference type="NCBI Taxonomy" id="294128"/>
    <lineage>
        <taxon>Eukaryota</taxon>
        <taxon>Metazoa</taxon>
        <taxon>Ecdysozoa</taxon>
        <taxon>Arthropoda</taxon>
        <taxon>Crustacea</taxon>
        <taxon>Multicrustacea</taxon>
        <taxon>Malacostraca</taxon>
        <taxon>Eumalacostraca</taxon>
        <taxon>Peracarida</taxon>
        <taxon>Amphipoda</taxon>
        <taxon>Senticaudata</taxon>
        <taxon>Talitrida</taxon>
        <taxon>Talitroidea</taxon>
        <taxon>Hyalellidae</taxon>
        <taxon>Hyalella</taxon>
    </lineage>
</organism>
<comment type="caution">
    <text evidence="2">The sequence shown here is derived from an EMBL/GenBank/DDBJ whole genome shotgun (WGS) entry which is preliminary data.</text>
</comment>
<dbReference type="OrthoDB" id="70707at2759"/>
<dbReference type="Proteomes" id="UP000711488">
    <property type="component" value="Unassembled WGS sequence"/>
</dbReference>
<name>A0A6A0GSJ8_HYAAZ</name>
<dbReference type="SUPFAM" id="SSF50985">
    <property type="entry name" value="RCC1/BLIP-II"/>
    <property type="match status" value="1"/>
</dbReference>
<dbReference type="InterPro" id="IPR000408">
    <property type="entry name" value="Reg_chr_condens"/>
</dbReference>
<dbReference type="GO" id="GO:0005085">
    <property type="term" value="F:guanyl-nucleotide exchange factor activity"/>
    <property type="evidence" value="ECO:0007669"/>
    <property type="project" value="TreeGrafter"/>
</dbReference>
<dbReference type="InterPro" id="IPR009091">
    <property type="entry name" value="RCC1/BLIP-II"/>
</dbReference>
<protein>
    <submittedName>
        <fullName evidence="2">Uncharacterized protein</fullName>
    </submittedName>
</protein>
<dbReference type="PANTHER" id="PTHR46337">
    <property type="entry name" value="RCC1-LIKE G EXCHANGING FACTOR-LIKE PROTEIN"/>
    <property type="match status" value="1"/>
</dbReference>
<sequence length="308" mass="33473">MTIDKIFLCQLVFEFWRFLLKKRKVVKVTPGVKVSPFYEHVYEGKHHKLGTRVYIWGVAAHGALGRASFVNPILSKRQTPIDCRLHPHRLEFGEKHKVLDVSCGYGFTVFAVKPKGQPSIFGTGLNGEGQLGIQRTKKGKDITIVPEPVPIELGLQQGDAVIKVSCGRAHTLALAKSGAVYGVGCNSFGQCGRPVVPDEDVSWRRSAIQGLPPDVVQVQAGQDTSFMVTSGGEVWSCGWGADGQHGRGHYGSETNVGLVKGELQDLKVVKVASRADCALALTGNCALQRHPICNMFQQSIGCVRKLTV</sequence>
<feature type="repeat" description="RCC1" evidence="1">
    <location>
        <begin position="118"/>
        <end position="177"/>
    </location>
</feature>
<dbReference type="PANTHER" id="PTHR46337:SF1">
    <property type="entry name" value="RCC1-LIKE G EXCHANGING FACTOR-LIKE PROTEIN"/>
    <property type="match status" value="1"/>
</dbReference>
<feature type="repeat" description="RCC1" evidence="1">
    <location>
        <begin position="51"/>
        <end position="114"/>
    </location>
</feature>
<dbReference type="GO" id="GO:0019843">
    <property type="term" value="F:rRNA binding"/>
    <property type="evidence" value="ECO:0007669"/>
    <property type="project" value="TreeGrafter"/>
</dbReference>
<dbReference type="Pfam" id="PF00415">
    <property type="entry name" value="RCC1"/>
    <property type="match status" value="1"/>
</dbReference>
<reference evidence="2" key="2">
    <citation type="journal article" date="2018" name="Environ. Sci. Technol.">
        <title>The Toxicogenome of Hyalella azteca: A Model for Sediment Ecotoxicology and Evolutionary Toxicology.</title>
        <authorList>
            <person name="Poynton H.C."/>
            <person name="Hasenbein S."/>
            <person name="Benoit J.B."/>
            <person name="Sepulveda M.S."/>
            <person name="Poelchau M.F."/>
            <person name="Hughes D.S.T."/>
            <person name="Murali S.C."/>
            <person name="Chen S."/>
            <person name="Glastad K.M."/>
            <person name="Goodisman M.A.D."/>
            <person name="Werren J.H."/>
            <person name="Vineis J.H."/>
            <person name="Bowen J.L."/>
            <person name="Friedrich M."/>
            <person name="Jones J."/>
            <person name="Robertson H.M."/>
            <person name="Feyereisen R."/>
            <person name="Mechler-Hickson A."/>
            <person name="Mathers N."/>
            <person name="Lee C.E."/>
            <person name="Colbourne J.K."/>
            <person name="Biales A."/>
            <person name="Johnston J.S."/>
            <person name="Wellborn G.A."/>
            <person name="Rosendale A.J."/>
            <person name="Cridge A.G."/>
            <person name="Munoz-Torres M.C."/>
            <person name="Bain P.A."/>
            <person name="Manny A.R."/>
            <person name="Major K.M."/>
            <person name="Lambert F.N."/>
            <person name="Vulpe C.D."/>
            <person name="Tuck P."/>
            <person name="Blalock B.J."/>
            <person name="Lin Y.Y."/>
            <person name="Smith M.E."/>
            <person name="Ochoa-Acuna H."/>
            <person name="Chen M.M."/>
            <person name="Childers C.P."/>
            <person name="Qu J."/>
            <person name="Dugan S."/>
            <person name="Lee S.L."/>
            <person name="Chao H."/>
            <person name="Dinh H."/>
            <person name="Han Y."/>
            <person name="Doddapaneni H."/>
            <person name="Worley K.C."/>
            <person name="Muzny D.M."/>
            <person name="Gibbs R.A."/>
            <person name="Richards S."/>
        </authorList>
    </citation>
    <scope>NUCLEOTIDE SEQUENCE</scope>
    <source>
        <strain evidence="2">HAZT.00-mixed</strain>
        <tissue evidence="2">Whole organism</tissue>
    </source>
</reference>
<proteinExistence type="predicted"/>
<dbReference type="Gene3D" id="2.130.10.30">
    <property type="entry name" value="Regulator of chromosome condensation 1/beta-lactamase-inhibitor protein II"/>
    <property type="match status" value="1"/>
</dbReference>
<feature type="repeat" description="RCC1" evidence="1">
    <location>
        <begin position="178"/>
        <end position="231"/>
    </location>
</feature>